<dbReference type="EMBL" id="JANJYI010000009">
    <property type="protein sequence ID" value="KAK2636092.1"/>
    <property type="molecule type" value="Genomic_DNA"/>
</dbReference>
<reference evidence="7" key="1">
    <citation type="journal article" date="2023" name="Plant J.">
        <title>Genome sequences and population genomics provide insights into the demographic history, inbreeding, and mutation load of two 'living fossil' tree species of Dipteronia.</title>
        <authorList>
            <person name="Feng Y."/>
            <person name="Comes H.P."/>
            <person name="Chen J."/>
            <person name="Zhu S."/>
            <person name="Lu R."/>
            <person name="Zhang X."/>
            <person name="Li P."/>
            <person name="Qiu J."/>
            <person name="Olsen K.M."/>
            <person name="Qiu Y."/>
        </authorList>
    </citation>
    <scope>NUCLEOTIDE SEQUENCE</scope>
    <source>
        <strain evidence="7">KIB01</strain>
    </source>
</reference>
<keyword evidence="8" id="KW-1185">Reference proteome</keyword>
<dbReference type="Pfam" id="PF02365">
    <property type="entry name" value="NAM"/>
    <property type="match status" value="1"/>
</dbReference>
<name>A0AAD9WMY8_9ROSI</name>
<sequence length="286" mass="33197">MGRRWISIPSPTRSPNGGEATVGSPTPIKILAWCDRRPFVEETIGLRRLGRRGRQLVFSMNGGRRPFKIWNNRMGIRRPRHPTFLTVWSPDIPYGVERPLPLGSTQQLTADIETEIKKLPVGFRFGPPERDLIGNYLINKILNRPLPSNAIKDIHFYNFDPDQLPISKFSGYCKENQAYFFTQVVQGGQRRTTKSGHWKPTDSEEEPVLLKDGKTVGFKKKFVYYSGDQKSYWTMREYRVNPDLIPANAPNEMIDSYVICKIKYKDSSEKRKRKFIAKRRRMAMLK</sequence>
<keyword evidence="2" id="KW-0238">DNA-binding</keyword>
<dbReference type="PANTHER" id="PTHR31719:SF179">
    <property type="entry name" value="OS08G0148400 PROTEIN"/>
    <property type="match status" value="1"/>
</dbReference>
<evidence type="ECO:0000256" key="5">
    <source>
        <dbReference type="SAM" id="MobiDB-lite"/>
    </source>
</evidence>
<dbReference type="GO" id="GO:0003677">
    <property type="term" value="F:DNA binding"/>
    <property type="evidence" value="ECO:0007669"/>
    <property type="project" value="UniProtKB-KW"/>
</dbReference>
<evidence type="ECO:0000256" key="2">
    <source>
        <dbReference type="ARBA" id="ARBA00023125"/>
    </source>
</evidence>
<feature type="region of interest" description="Disordered" evidence="5">
    <location>
        <begin position="1"/>
        <end position="23"/>
    </location>
</feature>
<organism evidence="7 8">
    <name type="scientific">Dipteronia dyeriana</name>
    <dbReference type="NCBI Taxonomy" id="168575"/>
    <lineage>
        <taxon>Eukaryota</taxon>
        <taxon>Viridiplantae</taxon>
        <taxon>Streptophyta</taxon>
        <taxon>Embryophyta</taxon>
        <taxon>Tracheophyta</taxon>
        <taxon>Spermatophyta</taxon>
        <taxon>Magnoliopsida</taxon>
        <taxon>eudicotyledons</taxon>
        <taxon>Gunneridae</taxon>
        <taxon>Pentapetalae</taxon>
        <taxon>rosids</taxon>
        <taxon>malvids</taxon>
        <taxon>Sapindales</taxon>
        <taxon>Sapindaceae</taxon>
        <taxon>Hippocastanoideae</taxon>
        <taxon>Acereae</taxon>
        <taxon>Dipteronia</taxon>
    </lineage>
</organism>
<accession>A0AAD9WMY8</accession>
<evidence type="ECO:0000256" key="4">
    <source>
        <dbReference type="ARBA" id="ARBA00023242"/>
    </source>
</evidence>
<keyword evidence="4" id="KW-0539">Nucleus</keyword>
<evidence type="ECO:0000259" key="6">
    <source>
        <dbReference type="PROSITE" id="PS51005"/>
    </source>
</evidence>
<dbReference type="Gene3D" id="2.170.150.80">
    <property type="entry name" value="NAC domain"/>
    <property type="match status" value="1"/>
</dbReference>
<keyword evidence="3" id="KW-0804">Transcription</keyword>
<dbReference type="PANTHER" id="PTHR31719">
    <property type="entry name" value="NAC TRANSCRIPTION FACTOR 56"/>
    <property type="match status" value="1"/>
</dbReference>
<keyword evidence="1" id="KW-0805">Transcription regulation</keyword>
<dbReference type="PROSITE" id="PS51005">
    <property type="entry name" value="NAC"/>
    <property type="match status" value="1"/>
</dbReference>
<evidence type="ECO:0000256" key="1">
    <source>
        <dbReference type="ARBA" id="ARBA00023015"/>
    </source>
</evidence>
<evidence type="ECO:0000313" key="7">
    <source>
        <dbReference type="EMBL" id="KAK2636092.1"/>
    </source>
</evidence>
<dbReference type="Proteomes" id="UP001280121">
    <property type="component" value="Unassembled WGS sequence"/>
</dbReference>
<dbReference type="InterPro" id="IPR036093">
    <property type="entry name" value="NAC_dom_sf"/>
</dbReference>
<comment type="caution">
    <text evidence="7">The sequence shown here is derived from an EMBL/GenBank/DDBJ whole genome shotgun (WGS) entry which is preliminary data.</text>
</comment>
<evidence type="ECO:0000313" key="8">
    <source>
        <dbReference type="Proteomes" id="UP001280121"/>
    </source>
</evidence>
<dbReference type="AlphaFoldDB" id="A0AAD9WMY8"/>
<feature type="domain" description="NAC" evidence="6">
    <location>
        <begin position="119"/>
        <end position="265"/>
    </location>
</feature>
<proteinExistence type="predicted"/>
<dbReference type="GO" id="GO:0006355">
    <property type="term" value="P:regulation of DNA-templated transcription"/>
    <property type="evidence" value="ECO:0007669"/>
    <property type="project" value="InterPro"/>
</dbReference>
<dbReference type="SUPFAM" id="SSF101941">
    <property type="entry name" value="NAC domain"/>
    <property type="match status" value="1"/>
</dbReference>
<evidence type="ECO:0000256" key="3">
    <source>
        <dbReference type="ARBA" id="ARBA00023163"/>
    </source>
</evidence>
<dbReference type="InterPro" id="IPR003441">
    <property type="entry name" value="NAC-dom"/>
</dbReference>
<protein>
    <recommendedName>
        <fullName evidence="6">NAC domain-containing protein</fullName>
    </recommendedName>
</protein>
<gene>
    <name evidence="7" type="ORF">Ddye_030884</name>
</gene>